<dbReference type="PROSITE" id="PS50088">
    <property type="entry name" value="ANK_REPEAT"/>
    <property type="match status" value="5"/>
</dbReference>
<dbReference type="InterPro" id="IPR001496">
    <property type="entry name" value="SOCS_box"/>
</dbReference>
<evidence type="ECO:0000256" key="5">
    <source>
        <dbReference type="PROSITE-ProRule" id="PRU00023"/>
    </source>
</evidence>
<organism evidence="7 8">
    <name type="scientific">Pyxicephalus adspersus</name>
    <name type="common">African bullfrog</name>
    <dbReference type="NCBI Taxonomy" id="30357"/>
    <lineage>
        <taxon>Eukaryota</taxon>
        <taxon>Metazoa</taxon>
        <taxon>Chordata</taxon>
        <taxon>Craniata</taxon>
        <taxon>Vertebrata</taxon>
        <taxon>Euteleostomi</taxon>
        <taxon>Amphibia</taxon>
        <taxon>Batrachia</taxon>
        <taxon>Anura</taxon>
        <taxon>Neobatrachia</taxon>
        <taxon>Ranoidea</taxon>
        <taxon>Pyxicephalidae</taxon>
        <taxon>Pyxicephalinae</taxon>
        <taxon>Pyxicephalus</taxon>
    </lineage>
</organism>
<dbReference type="InterPro" id="IPR051573">
    <property type="entry name" value="Ankyrin-SOCS_box_domain"/>
</dbReference>
<evidence type="ECO:0000256" key="1">
    <source>
        <dbReference type="ARBA" id="ARBA00004906"/>
    </source>
</evidence>
<proteinExistence type="inferred from homology"/>
<reference evidence="7" key="1">
    <citation type="thesis" date="2020" institute="ProQuest LLC" country="789 East Eisenhower Parkway, Ann Arbor, MI, USA">
        <title>Comparative Genomics and Chromosome Evolution.</title>
        <authorList>
            <person name="Mudd A.B."/>
        </authorList>
    </citation>
    <scope>NUCLEOTIDE SEQUENCE</scope>
    <source>
        <strain evidence="7">1538</strain>
        <tissue evidence="7">Blood</tissue>
    </source>
</reference>
<dbReference type="Gene3D" id="1.25.40.20">
    <property type="entry name" value="Ankyrin repeat-containing domain"/>
    <property type="match status" value="1"/>
</dbReference>
<dbReference type="PANTHER" id="PTHR24136">
    <property type="entry name" value="SOWAH (DROSOPHILA) HOMOLOG"/>
    <property type="match status" value="1"/>
</dbReference>
<dbReference type="EMBL" id="DYDO01000002">
    <property type="protein sequence ID" value="DBA31427.1"/>
    <property type="molecule type" value="Genomic_DNA"/>
</dbReference>
<evidence type="ECO:0000256" key="4">
    <source>
        <dbReference type="ARBA" id="ARBA00023043"/>
    </source>
</evidence>
<protein>
    <recommendedName>
        <fullName evidence="6">SOCS box domain-containing protein</fullName>
    </recommendedName>
</protein>
<keyword evidence="3" id="KW-0677">Repeat</keyword>
<dbReference type="AlphaFoldDB" id="A0AAV3B368"/>
<evidence type="ECO:0000259" key="6">
    <source>
        <dbReference type="PROSITE" id="PS50225"/>
    </source>
</evidence>
<keyword evidence="8" id="KW-1185">Reference proteome</keyword>
<evidence type="ECO:0000256" key="3">
    <source>
        <dbReference type="ARBA" id="ARBA00022737"/>
    </source>
</evidence>
<keyword evidence="4 5" id="KW-0040">ANK repeat</keyword>
<name>A0AAV3B368_PYXAD</name>
<dbReference type="GO" id="GO:0045732">
    <property type="term" value="P:positive regulation of protein catabolic process"/>
    <property type="evidence" value="ECO:0007669"/>
    <property type="project" value="TreeGrafter"/>
</dbReference>
<feature type="repeat" description="ANK" evidence="5">
    <location>
        <begin position="135"/>
        <end position="167"/>
    </location>
</feature>
<dbReference type="Pfam" id="PF07525">
    <property type="entry name" value="SOCS_box"/>
    <property type="match status" value="1"/>
</dbReference>
<evidence type="ECO:0000313" key="8">
    <source>
        <dbReference type="Proteomes" id="UP001181693"/>
    </source>
</evidence>
<feature type="repeat" description="ANK" evidence="5">
    <location>
        <begin position="38"/>
        <end position="66"/>
    </location>
</feature>
<evidence type="ECO:0000313" key="7">
    <source>
        <dbReference type="EMBL" id="DBA31427.1"/>
    </source>
</evidence>
<dbReference type="SUPFAM" id="SSF48403">
    <property type="entry name" value="Ankyrin repeat"/>
    <property type="match status" value="1"/>
</dbReference>
<dbReference type="Pfam" id="PF12796">
    <property type="entry name" value="Ank_2"/>
    <property type="match status" value="2"/>
</dbReference>
<dbReference type="InterPro" id="IPR036770">
    <property type="entry name" value="Ankyrin_rpt-contain_sf"/>
</dbReference>
<comment type="caution">
    <text evidence="7">The sequence shown here is derived from an EMBL/GenBank/DDBJ whole genome shotgun (WGS) entry which is preliminary data.</text>
</comment>
<accession>A0AAV3B368</accession>
<feature type="repeat" description="ANK" evidence="5">
    <location>
        <begin position="103"/>
        <end position="135"/>
    </location>
</feature>
<dbReference type="PROSITE" id="PS50225">
    <property type="entry name" value="SOCS"/>
    <property type="match status" value="1"/>
</dbReference>
<dbReference type="Gene3D" id="1.10.750.20">
    <property type="entry name" value="SOCS box"/>
    <property type="match status" value="1"/>
</dbReference>
<dbReference type="PANTHER" id="PTHR24136:SF53">
    <property type="entry name" value="ANKYRIN REPEAT AND SOCS BOX CONTAINING 13"/>
    <property type="match status" value="1"/>
</dbReference>
<dbReference type="SMART" id="SM00248">
    <property type="entry name" value="ANK"/>
    <property type="match status" value="5"/>
</dbReference>
<comment type="similarity">
    <text evidence="2">Belongs to the ankyrin SOCS box (ASB) family.</text>
</comment>
<feature type="repeat" description="ANK" evidence="5">
    <location>
        <begin position="5"/>
        <end position="37"/>
    </location>
</feature>
<dbReference type="PROSITE" id="PS50297">
    <property type="entry name" value="ANK_REP_REGION"/>
    <property type="match status" value="5"/>
</dbReference>
<sequence>MVTVDSITPLHEACLHGHIQCVKLLLAAGAQVDARNIDGSTPLCDASAGGSFECIKLLLENGAKVNPPLFTASPLHEACMSGRADCVKLLIEMGANLEAHDCHFGTPLHVACAREHIDCARVLLVAGAKVNAAKLHETALHHAAKVKNKDLIEMLVEFGGNVYARDNRGKKPSDYSWPNSPTAKCFEYYEKMPGSLSQLCRLKLREALGQGVVEKVYKLNIPQRLMEYVAYN</sequence>
<evidence type="ECO:0000256" key="2">
    <source>
        <dbReference type="ARBA" id="ARBA00005949"/>
    </source>
</evidence>
<dbReference type="SMART" id="SM00969">
    <property type="entry name" value="SOCS_box"/>
    <property type="match status" value="1"/>
</dbReference>
<comment type="pathway">
    <text evidence="1">Protein modification; protein ubiquitination.</text>
</comment>
<dbReference type="GO" id="GO:0016567">
    <property type="term" value="P:protein ubiquitination"/>
    <property type="evidence" value="ECO:0007669"/>
    <property type="project" value="TreeGrafter"/>
</dbReference>
<dbReference type="Pfam" id="PF00023">
    <property type="entry name" value="Ank"/>
    <property type="match status" value="1"/>
</dbReference>
<gene>
    <name evidence="7" type="ORF">GDO54_007280</name>
</gene>
<feature type="domain" description="SOCS box" evidence="6">
    <location>
        <begin position="195"/>
        <end position="232"/>
    </location>
</feature>
<dbReference type="FunFam" id="1.25.40.20:FF:000016">
    <property type="entry name" value="Ankyrin repeat and SOCS box containing 5"/>
    <property type="match status" value="1"/>
</dbReference>
<dbReference type="Proteomes" id="UP001181693">
    <property type="component" value="Unassembled WGS sequence"/>
</dbReference>
<feature type="repeat" description="ANK" evidence="5">
    <location>
        <begin position="70"/>
        <end position="102"/>
    </location>
</feature>
<dbReference type="PRINTS" id="PR01415">
    <property type="entry name" value="ANKYRIN"/>
</dbReference>
<dbReference type="InterPro" id="IPR002110">
    <property type="entry name" value="Ankyrin_rpt"/>
</dbReference>